<gene>
    <name evidence="2" type="ORF">C6P37_10595</name>
</gene>
<sequence>MEKNTSCGRRPVLFRKKAAAEFTRKKAADRGSGLGMPLLANAGFPGEAVSGTGREQRVDGRPGNRGEARSHFRKGSGEAVHSPADAASLLKQRERVG</sequence>
<organism evidence="2 3">
    <name type="scientific">Caldibacillus debilis</name>
    <dbReference type="NCBI Taxonomy" id="301148"/>
    <lineage>
        <taxon>Bacteria</taxon>
        <taxon>Bacillati</taxon>
        <taxon>Bacillota</taxon>
        <taxon>Bacilli</taxon>
        <taxon>Bacillales</taxon>
        <taxon>Bacillaceae</taxon>
        <taxon>Caldibacillus</taxon>
    </lineage>
</organism>
<protein>
    <submittedName>
        <fullName evidence="2">Uncharacterized protein</fullName>
    </submittedName>
</protein>
<feature type="region of interest" description="Disordered" evidence="1">
    <location>
        <begin position="22"/>
        <end position="97"/>
    </location>
</feature>
<dbReference type="AlphaFoldDB" id="A0A3E0K2Q3"/>
<evidence type="ECO:0000256" key="1">
    <source>
        <dbReference type="SAM" id="MobiDB-lite"/>
    </source>
</evidence>
<proteinExistence type="predicted"/>
<dbReference type="Proteomes" id="UP000257014">
    <property type="component" value="Unassembled WGS sequence"/>
</dbReference>
<name>A0A3E0K2Q3_9BACI</name>
<evidence type="ECO:0000313" key="2">
    <source>
        <dbReference type="EMBL" id="REJ27559.1"/>
    </source>
</evidence>
<reference evidence="2 3" key="1">
    <citation type="submission" date="2018-03" db="EMBL/GenBank/DDBJ databases">
        <authorList>
            <person name="Keele B.F."/>
        </authorList>
    </citation>
    <scope>NUCLEOTIDE SEQUENCE [LARGE SCALE GENOMIC DNA]</scope>
    <source>
        <strain evidence="2">ZCTH4_d</strain>
    </source>
</reference>
<accession>A0A3E0K2Q3</accession>
<evidence type="ECO:0000313" key="3">
    <source>
        <dbReference type="Proteomes" id="UP000257014"/>
    </source>
</evidence>
<dbReference type="EMBL" id="QEWE01000020">
    <property type="protein sequence ID" value="REJ27559.1"/>
    <property type="molecule type" value="Genomic_DNA"/>
</dbReference>
<feature type="compositionally biased region" description="Basic and acidic residues" evidence="1">
    <location>
        <begin position="54"/>
        <end position="70"/>
    </location>
</feature>
<comment type="caution">
    <text evidence="2">The sequence shown here is derived from an EMBL/GenBank/DDBJ whole genome shotgun (WGS) entry which is preliminary data.</text>
</comment>